<keyword evidence="4" id="KW-1185">Reference proteome</keyword>
<dbReference type="InterPro" id="IPR006757">
    <property type="entry name" value="OGF_rcpt"/>
</dbReference>
<dbReference type="KEGG" id="kne:92183421"/>
<dbReference type="RefSeq" id="XP_066800258.1">
    <property type="nucleotide sequence ID" value="XM_066949250.1"/>
</dbReference>
<dbReference type="GO" id="GO:0140625">
    <property type="term" value="F:opioid growth factor receptor activity"/>
    <property type="evidence" value="ECO:0007669"/>
    <property type="project" value="InterPro"/>
</dbReference>
<dbReference type="InterPro" id="IPR039574">
    <property type="entry name" value="OGFr"/>
</dbReference>
<dbReference type="GeneID" id="92183421"/>
<dbReference type="GO" id="GO:0016020">
    <property type="term" value="C:membrane"/>
    <property type="evidence" value="ECO:0007669"/>
    <property type="project" value="InterPro"/>
</dbReference>
<evidence type="ECO:0000313" key="4">
    <source>
        <dbReference type="Proteomes" id="UP001388673"/>
    </source>
</evidence>
<dbReference type="PANTHER" id="PTHR14015">
    <property type="entry name" value="OPIOID GROWTH FACTOR RECEPTOR OGFR ZETA-TYPE OPIOID RECEPTOR"/>
    <property type="match status" value="1"/>
</dbReference>
<sequence>MSRPRDIDQFLNSYPSVRPNPAASSNLLFYSNKLPLQPDDFKYEQFMESYDRDYIELEANHYEAMVSTLEPRADTEITVCPIGLFPIREHGVNPRAQPLEPHEISAMEQDPKILGRLLRSYKMMLGFYGIDFDGGKLRPASNHKERLDNLRSRSHNVLRLTRILKHLSELSTTLQPHAASLVLYFVAAHSEGLLSFEHGTMRGDSMDQWWSNCFRDQGERRAVRDVVRARGDFGDKTWGWKEYEEWYDVRGKTGYIGE</sequence>
<proteinExistence type="inferred from homology"/>
<feature type="domain" description="Opioid growth factor receptor (OGFr) conserved" evidence="2">
    <location>
        <begin position="22"/>
        <end position="61"/>
    </location>
</feature>
<dbReference type="AlphaFoldDB" id="A0AAW0YUU3"/>
<comment type="similarity">
    <text evidence="1">Belongs to the opioid growth factor receptor family.</text>
</comment>
<evidence type="ECO:0000259" key="2">
    <source>
        <dbReference type="Pfam" id="PF04664"/>
    </source>
</evidence>
<dbReference type="Proteomes" id="UP001388673">
    <property type="component" value="Unassembled WGS sequence"/>
</dbReference>
<gene>
    <name evidence="3" type="ORF">IAR55_006163</name>
</gene>
<dbReference type="PANTHER" id="PTHR14015:SF2">
    <property type="entry name" value="OPIOID GROWTH FACTOR RECEPTOR (OGFR) CONSERVED DOMAIN-CONTAINING PROTEIN"/>
    <property type="match status" value="1"/>
</dbReference>
<accession>A0AAW0YUU3</accession>
<protein>
    <recommendedName>
        <fullName evidence="2">Opioid growth factor receptor (OGFr) conserved domain-containing protein</fullName>
    </recommendedName>
</protein>
<dbReference type="EMBL" id="JBCAWK010000012">
    <property type="protein sequence ID" value="KAK8845450.1"/>
    <property type="molecule type" value="Genomic_DNA"/>
</dbReference>
<name>A0AAW0YUU3_9TREE</name>
<evidence type="ECO:0000256" key="1">
    <source>
        <dbReference type="ARBA" id="ARBA00010365"/>
    </source>
</evidence>
<reference evidence="3 4" key="1">
    <citation type="journal article" date="2024" name="bioRxiv">
        <title>Comparative genomics of Cryptococcus and Kwoniella reveals pathogenesis evolution and contrasting karyotype dynamics via intercentromeric recombination or chromosome fusion.</title>
        <authorList>
            <person name="Coelho M.A."/>
            <person name="David-Palma M."/>
            <person name="Shea T."/>
            <person name="Bowers K."/>
            <person name="McGinley-Smith S."/>
            <person name="Mohammad A.W."/>
            <person name="Gnirke A."/>
            <person name="Yurkov A.M."/>
            <person name="Nowrousian M."/>
            <person name="Sun S."/>
            <person name="Cuomo C.A."/>
            <person name="Heitman J."/>
        </authorList>
    </citation>
    <scope>NUCLEOTIDE SEQUENCE [LARGE SCALE GENOMIC DNA]</scope>
    <source>
        <strain evidence="3 4">CBS 13917</strain>
    </source>
</reference>
<evidence type="ECO:0000313" key="3">
    <source>
        <dbReference type="EMBL" id="KAK8845450.1"/>
    </source>
</evidence>
<comment type="caution">
    <text evidence="3">The sequence shown here is derived from an EMBL/GenBank/DDBJ whole genome shotgun (WGS) entry which is preliminary data.</text>
</comment>
<organism evidence="3 4">
    <name type="scientific">Kwoniella newhampshirensis</name>
    <dbReference type="NCBI Taxonomy" id="1651941"/>
    <lineage>
        <taxon>Eukaryota</taxon>
        <taxon>Fungi</taxon>
        <taxon>Dikarya</taxon>
        <taxon>Basidiomycota</taxon>
        <taxon>Agaricomycotina</taxon>
        <taxon>Tremellomycetes</taxon>
        <taxon>Tremellales</taxon>
        <taxon>Cryptococcaceae</taxon>
        <taxon>Kwoniella</taxon>
    </lineage>
</organism>
<dbReference type="Pfam" id="PF04664">
    <property type="entry name" value="OGFr_N"/>
    <property type="match status" value="2"/>
</dbReference>
<feature type="domain" description="Opioid growth factor receptor (OGFr) conserved" evidence="2">
    <location>
        <begin position="84"/>
        <end position="228"/>
    </location>
</feature>